<dbReference type="RefSeq" id="WP_116775747.1">
    <property type="nucleotide sequence ID" value="NZ_QDKG01000003.1"/>
</dbReference>
<evidence type="ECO:0000313" key="3">
    <source>
        <dbReference type="Proteomes" id="UP000245627"/>
    </source>
</evidence>
<comment type="caution">
    <text evidence="2">The sequence shown here is derived from an EMBL/GenBank/DDBJ whole genome shotgun (WGS) entry which is preliminary data.</text>
</comment>
<name>A0A2T8HI77_9SPHI</name>
<proteinExistence type="predicted"/>
<accession>A0A2T8HI77</accession>
<feature type="transmembrane region" description="Helical" evidence="1">
    <location>
        <begin position="21"/>
        <end position="42"/>
    </location>
</feature>
<evidence type="ECO:0000256" key="1">
    <source>
        <dbReference type="SAM" id="Phobius"/>
    </source>
</evidence>
<organism evidence="2 3">
    <name type="scientific">Sphingobacterium corticibacter</name>
    <dbReference type="NCBI Taxonomy" id="2171749"/>
    <lineage>
        <taxon>Bacteria</taxon>
        <taxon>Pseudomonadati</taxon>
        <taxon>Bacteroidota</taxon>
        <taxon>Sphingobacteriia</taxon>
        <taxon>Sphingobacteriales</taxon>
        <taxon>Sphingobacteriaceae</taxon>
        <taxon>Sphingobacterium</taxon>
    </lineage>
</organism>
<keyword evidence="1" id="KW-0812">Transmembrane</keyword>
<protein>
    <submittedName>
        <fullName evidence="2">Uncharacterized protein</fullName>
    </submittedName>
</protein>
<reference evidence="2 3" key="1">
    <citation type="submission" date="2018-04" db="EMBL/GenBank/DDBJ databases">
        <title>Sphingobacterium cortibacter sp. nov.</title>
        <authorList>
            <person name="Li Y."/>
        </authorList>
    </citation>
    <scope>NUCLEOTIDE SEQUENCE [LARGE SCALE GENOMIC DNA]</scope>
    <source>
        <strain evidence="2 3">2c-3</strain>
    </source>
</reference>
<keyword evidence="1" id="KW-0472">Membrane</keyword>
<gene>
    <name evidence="2" type="ORF">DC487_09520</name>
</gene>
<sequence>MDLNKEITRAVPKRNYLSPSIAITIVAMESALAAGSTVIITIENNNTPYVVEWEERQSEQTWNF</sequence>
<dbReference type="AlphaFoldDB" id="A0A2T8HI77"/>
<dbReference type="Proteomes" id="UP000245627">
    <property type="component" value="Unassembled WGS sequence"/>
</dbReference>
<dbReference type="EMBL" id="QDKG01000003">
    <property type="protein sequence ID" value="PVH25158.1"/>
    <property type="molecule type" value="Genomic_DNA"/>
</dbReference>
<keyword evidence="3" id="KW-1185">Reference proteome</keyword>
<keyword evidence="1" id="KW-1133">Transmembrane helix</keyword>
<evidence type="ECO:0000313" key="2">
    <source>
        <dbReference type="EMBL" id="PVH25158.1"/>
    </source>
</evidence>
<dbReference type="OrthoDB" id="9921431at2"/>